<dbReference type="EMBL" id="UHDZ01000001">
    <property type="protein sequence ID" value="SUM67229.1"/>
    <property type="molecule type" value="Genomic_DNA"/>
</dbReference>
<dbReference type="PANTHER" id="PTHR23531">
    <property type="entry name" value="QUINOLENE RESISTANCE PROTEIN NORA"/>
    <property type="match status" value="1"/>
</dbReference>
<feature type="transmembrane region" description="Helical" evidence="1">
    <location>
        <begin position="43"/>
        <end position="62"/>
    </location>
</feature>
<dbReference type="SUPFAM" id="SSF103473">
    <property type="entry name" value="MFS general substrate transporter"/>
    <property type="match status" value="1"/>
</dbReference>
<proteinExistence type="predicted"/>
<organism evidence="2 3">
    <name type="scientific">Staphylococcus saccharolyticus</name>
    <dbReference type="NCBI Taxonomy" id="33028"/>
    <lineage>
        <taxon>Bacteria</taxon>
        <taxon>Bacillati</taxon>
        <taxon>Bacillota</taxon>
        <taxon>Bacilli</taxon>
        <taxon>Bacillales</taxon>
        <taxon>Staphylococcaceae</taxon>
        <taxon>Staphylococcus</taxon>
    </lineage>
</organism>
<dbReference type="InterPro" id="IPR052714">
    <property type="entry name" value="MFS_Exporter"/>
</dbReference>
<dbReference type="PANTHER" id="PTHR23531:SF2">
    <property type="entry name" value="PERMEASE"/>
    <property type="match status" value="1"/>
</dbReference>
<feature type="transmembrane region" description="Helical" evidence="1">
    <location>
        <begin position="12"/>
        <end position="31"/>
    </location>
</feature>
<reference evidence="2 3" key="1">
    <citation type="submission" date="2018-06" db="EMBL/GenBank/DDBJ databases">
        <authorList>
            <consortium name="Pathogen Informatics"/>
            <person name="Doyle S."/>
        </authorList>
    </citation>
    <scope>NUCLEOTIDE SEQUENCE [LARGE SCALE GENOMIC DNA]</scope>
    <source>
        <strain evidence="2 3">NCTC11807</strain>
    </source>
</reference>
<evidence type="ECO:0000256" key="1">
    <source>
        <dbReference type="SAM" id="Phobius"/>
    </source>
</evidence>
<gene>
    <name evidence="2" type="ORF">NCTC11807_00145</name>
</gene>
<keyword evidence="1" id="KW-1133">Transmembrane helix</keyword>
<accession>A0A380GYG4</accession>
<name>A0A380GYG4_9STAP</name>
<keyword evidence="1" id="KW-0472">Membrane</keyword>
<protein>
    <submittedName>
        <fullName evidence="2">Antibiotic resistance protein</fullName>
    </submittedName>
</protein>
<feature type="transmembrane region" description="Helical" evidence="1">
    <location>
        <begin position="68"/>
        <end position="89"/>
    </location>
</feature>
<keyword evidence="1" id="KW-0812">Transmembrane</keyword>
<dbReference type="InterPro" id="IPR036259">
    <property type="entry name" value="MFS_trans_sf"/>
</dbReference>
<dbReference type="Proteomes" id="UP000255425">
    <property type="component" value="Unassembled WGS sequence"/>
</dbReference>
<sequence length="119" mass="13475">MPLYTVKDEFANAGVFLTIQAITVVVARFYLRKYVLSDGFWHHRFMMIVLTLLMIASVIVAFGPHLQSFIVCSSAILIGITQALVYPTLTTYLSFVLPLKQGEICYLAYLLLVQTWVSH</sequence>
<dbReference type="AlphaFoldDB" id="A0A380GYG4"/>
<evidence type="ECO:0000313" key="3">
    <source>
        <dbReference type="Proteomes" id="UP000255425"/>
    </source>
</evidence>
<keyword evidence="3" id="KW-1185">Reference proteome</keyword>
<evidence type="ECO:0000313" key="2">
    <source>
        <dbReference type="EMBL" id="SUM67229.1"/>
    </source>
</evidence>